<evidence type="ECO:0000313" key="7">
    <source>
        <dbReference type="EMBL" id="ESW31014.1"/>
    </source>
</evidence>
<dbReference type="FunFam" id="3.80.10.10:FF:000383">
    <property type="entry name" value="Leucine-rich repeat receptor protein kinase EMS1"/>
    <property type="match status" value="1"/>
</dbReference>
<keyword evidence="8" id="KW-1185">Reference proteome</keyword>
<dbReference type="PANTHER" id="PTHR48059">
    <property type="entry name" value="POLYGALACTURONASE INHIBITOR 1"/>
    <property type="match status" value="1"/>
</dbReference>
<dbReference type="Proteomes" id="UP000000226">
    <property type="component" value="Chromosome 2"/>
</dbReference>
<dbReference type="Pfam" id="PF00560">
    <property type="entry name" value="LRR_1"/>
    <property type="match status" value="4"/>
</dbReference>
<dbReference type="STRING" id="3885.V7CLH5"/>
<dbReference type="eggNOG" id="ENOG502QRQP">
    <property type="taxonomic scope" value="Eukaryota"/>
</dbReference>
<dbReference type="AlphaFoldDB" id="V7CLH5"/>
<comment type="similarity">
    <text evidence="4">Belongs to the polygalacturonase-inhibiting protein family.</text>
</comment>
<dbReference type="OMA" id="ENGAGTW"/>
<dbReference type="InterPro" id="IPR032675">
    <property type="entry name" value="LRR_dom_sf"/>
</dbReference>
<keyword evidence="5" id="KW-0732">Signal</keyword>
<evidence type="ECO:0000313" key="8">
    <source>
        <dbReference type="Proteomes" id="UP000000226"/>
    </source>
</evidence>
<dbReference type="Gene3D" id="3.80.10.10">
    <property type="entry name" value="Ribonuclease Inhibitor"/>
    <property type="match status" value="1"/>
</dbReference>
<organism evidence="7 8">
    <name type="scientific">Phaseolus vulgaris</name>
    <name type="common">Kidney bean</name>
    <name type="synonym">French bean</name>
    <dbReference type="NCBI Taxonomy" id="3885"/>
    <lineage>
        <taxon>Eukaryota</taxon>
        <taxon>Viridiplantae</taxon>
        <taxon>Streptophyta</taxon>
        <taxon>Embryophyta</taxon>
        <taxon>Tracheophyta</taxon>
        <taxon>Spermatophyta</taxon>
        <taxon>Magnoliopsida</taxon>
        <taxon>eudicotyledons</taxon>
        <taxon>Gunneridae</taxon>
        <taxon>Pentapetalae</taxon>
        <taxon>rosids</taxon>
        <taxon>fabids</taxon>
        <taxon>Fabales</taxon>
        <taxon>Fabaceae</taxon>
        <taxon>Papilionoideae</taxon>
        <taxon>50 kb inversion clade</taxon>
        <taxon>NPAAA clade</taxon>
        <taxon>indigoferoid/millettioid clade</taxon>
        <taxon>Phaseoleae</taxon>
        <taxon>Phaseolus</taxon>
    </lineage>
</organism>
<feature type="signal peptide" evidence="5">
    <location>
        <begin position="1"/>
        <end position="21"/>
    </location>
</feature>
<keyword evidence="2" id="KW-0433">Leucine-rich repeat</keyword>
<keyword evidence="3" id="KW-0677">Repeat</keyword>
<proteinExistence type="inferred from homology"/>
<accession>V7CLH5</accession>
<dbReference type="SMR" id="V7CLH5"/>
<evidence type="ECO:0000256" key="2">
    <source>
        <dbReference type="ARBA" id="ARBA00022614"/>
    </source>
</evidence>
<dbReference type="OrthoDB" id="1350379at2759"/>
<dbReference type="EMBL" id="CM002289">
    <property type="protein sequence ID" value="ESW31014.1"/>
    <property type="molecule type" value="Genomic_DNA"/>
</dbReference>
<dbReference type="Gramene" id="ESW31014">
    <property type="protein sequence ID" value="ESW31014"/>
    <property type="gene ID" value="PHAVU_002G201600g"/>
</dbReference>
<dbReference type="PANTHER" id="PTHR48059:SF24">
    <property type="entry name" value="POLYGALACTURONASE INHIBITOR"/>
    <property type="match status" value="1"/>
</dbReference>
<evidence type="ECO:0000256" key="4">
    <source>
        <dbReference type="ARBA" id="ARBA00038043"/>
    </source>
</evidence>
<evidence type="ECO:0000256" key="5">
    <source>
        <dbReference type="SAM" id="SignalP"/>
    </source>
</evidence>
<sequence>MARLSIIVLVIMVLVLRTALSELCNPQDKQALLQIKKDLGNPTTLSSWLPNTDCCKPEWEGVSCDIDTKSYRVNILDLNGLSLTKPYPIPSSVGNLPYLGSLYISRMNNLVGPIPPSIAKLTKLGFIRISHTNVSGQIPNFLSQMKSLITIDFSYNALSGTLPPSLSSLPNLLGISLDGNRISGTIPGSFGSFPKHFTVLTLSRNRLTGNIPATLAKLGLSFVDLSENMLEGDASVLFGANKNLRKIDLAKNLLAFDLGKISLRSKDLEGLDLRKNRIYGTLPKVLTSLKYLRTLNVSYNNLCGQIPQGGKLQRFSEYCYAHNKCLCGSPLPPCT</sequence>
<name>V7CLH5_PHAVU</name>
<dbReference type="Pfam" id="PF08263">
    <property type="entry name" value="LRRNT_2"/>
    <property type="match status" value="1"/>
</dbReference>
<comment type="subcellular location">
    <subcellularLocation>
        <location evidence="1">Cell envelope</location>
    </subcellularLocation>
</comment>
<evidence type="ECO:0000256" key="1">
    <source>
        <dbReference type="ARBA" id="ARBA00004196"/>
    </source>
</evidence>
<dbReference type="SUPFAM" id="SSF52058">
    <property type="entry name" value="L domain-like"/>
    <property type="match status" value="1"/>
</dbReference>
<evidence type="ECO:0000256" key="3">
    <source>
        <dbReference type="ARBA" id="ARBA00022737"/>
    </source>
</evidence>
<gene>
    <name evidence="7" type="ORF">PHAVU_002G201600g</name>
</gene>
<evidence type="ECO:0000259" key="6">
    <source>
        <dbReference type="Pfam" id="PF08263"/>
    </source>
</evidence>
<dbReference type="InterPro" id="IPR013210">
    <property type="entry name" value="LRR_N_plant-typ"/>
</dbReference>
<feature type="chain" id="PRO_5004755857" description="Leucine-rich repeat-containing N-terminal plant-type domain-containing protein" evidence="5">
    <location>
        <begin position="22"/>
        <end position="335"/>
    </location>
</feature>
<dbReference type="InterPro" id="IPR001611">
    <property type="entry name" value="Leu-rich_rpt"/>
</dbReference>
<protein>
    <recommendedName>
        <fullName evidence="6">Leucine-rich repeat-containing N-terminal plant-type domain-containing protein</fullName>
    </recommendedName>
</protein>
<reference evidence="8" key="1">
    <citation type="journal article" date="2014" name="Nat. Genet.">
        <title>A reference genome for common bean and genome-wide analysis of dual domestications.</title>
        <authorList>
            <person name="Schmutz J."/>
            <person name="McClean P.E."/>
            <person name="Mamidi S."/>
            <person name="Wu G.A."/>
            <person name="Cannon S.B."/>
            <person name="Grimwood J."/>
            <person name="Jenkins J."/>
            <person name="Shu S."/>
            <person name="Song Q."/>
            <person name="Chavarro C."/>
            <person name="Torres-Torres M."/>
            <person name="Geffroy V."/>
            <person name="Moghaddam S.M."/>
            <person name="Gao D."/>
            <person name="Abernathy B."/>
            <person name="Barry K."/>
            <person name="Blair M."/>
            <person name="Brick M.A."/>
            <person name="Chovatia M."/>
            <person name="Gepts P."/>
            <person name="Goodstein D.M."/>
            <person name="Gonzales M."/>
            <person name="Hellsten U."/>
            <person name="Hyten D.L."/>
            <person name="Jia G."/>
            <person name="Kelly J.D."/>
            <person name="Kudrna D."/>
            <person name="Lee R."/>
            <person name="Richard M.M."/>
            <person name="Miklas P.N."/>
            <person name="Osorno J.M."/>
            <person name="Rodrigues J."/>
            <person name="Thareau V."/>
            <person name="Urrea C.A."/>
            <person name="Wang M."/>
            <person name="Yu Y."/>
            <person name="Zhang M."/>
            <person name="Wing R.A."/>
            <person name="Cregan P.B."/>
            <person name="Rokhsar D.S."/>
            <person name="Jackson S.A."/>
        </authorList>
    </citation>
    <scope>NUCLEOTIDE SEQUENCE [LARGE SCALE GENOMIC DNA]</scope>
    <source>
        <strain evidence="8">cv. G19833</strain>
    </source>
</reference>
<feature type="domain" description="Leucine-rich repeat-containing N-terminal plant-type" evidence="6">
    <location>
        <begin position="26"/>
        <end position="65"/>
    </location>
</feature>
<dbReference type="InterPro" id="IPR051848">
    <property type="entry name" value="PGIP"/>
</dbReference>